<organism evidence="2 3">
    <name type="scientific">Mycoplasma ovis str. Michigan</name>
    <dbReference type="NCBI Taxonomy" id="1415773"/>
    <lineage>
        <taxon>Bacteria</taxon>
        <taxon>Bacillati</taxon>
        <taxon>Mycoplasmatota</taxon>
        <taxon>Mollicutes</taxon>
        <taxon>Mycoplasmataceae</taxon>
        <taxon>Mycoplasma</taxon>
    </lineage>
</organism>
<evidence type="ECO:0000256" key="1">
    <source>
        <dbReference type="SAM" id="Phobius"/>
    </source>
</evidence>
<name>A0ABN4BRQ5_9MOLU</name>
<keyword evidence="1" id="KW-0812">Transmembrane</keyword>
<dbReference type="PROSITE" id="PS51257">
    <property type="entry name" value="PROKAR_LIPOPROTEIN"/>
    <property type="match status" value="1"/>
</dbReference>
<proteinExistence type="predicted"/>
<dbReference type="Proteomes" id="UP000018745">
    <property type="component" value="Chromosome"/>
</dbReference>
<evidence type="ECO:0000313" key="3">
    <source>
        <dbReference type="Proteomes" id="UP000018745"/>
    </source>
</evidence>
<gene>
    <name evidence="2" type="ORF">OVS_04330</name>
</gene>
<sequence>MALNPKLFTLVAGVGGGCGVVPFLFGQNNSSGLTETQAAQNSVTETSGTAVSDPVPETPADPERLEQKAQETDETQSTVVPKVETGNCTVLANPQDIVDMLYDHFFELEMDYIFFSCQDTGDKIMPTDWNGAFPRDLVIDEQKMRTGNKFDLMTETTESDSENYKTVLNSDKLKGSSVLGTWKKPLEIKEEKIVAPITISEDSKKIYLIFKDVF</sequence>
<protein>
    <recommendedName>
        <fullName evidence="4">Lipoprotein</fullName>
    </recommendedName>
</protein>
<dbReference type="EMBL" id="CP006935">
    <property type="protein sequence ID" value="AHC40593.1"/>
    <property type="molecule type" value="Genomic_DNA"/>
</dbReference>
<feature type="transmembrane region" description="Helical" evidence="1">
    <location>
        <begin position="7"/>
        <end position="25"/>
    </location>
</feature>
<accession>A0ABN4BRQ5</accession>
<keyword evidence="3" id="KW-1185">Reference proteome</keyword>
<keyword evidence="1" id="KW-1133">Transmembrane helix</keyword>
<reference evidence="2 3" key="1">
    <citation type="journal article" date="2014" name="Genome Announc.">
        <title>Complete Genome Sequence of Mycoplasma ovis Strain Michigan, a Hemoplasma of Sheep with Two Distinct 16S rRNA Genes.</title>
        <authorList>
            <person name="Deshuillers P.L."/>
            <person name="Santos A.P."/>
            <person name="do Nascimento N.C."/>
            <person name="Hampel J.A."/>
            <person name="Bergin I.L."/>
            <person name="Dyson M.C."/>
            <person name="Messick J.B."/>
        </authorList>
    </citation>
    <scope>NUCLEOTIDE SEQUENCE [LARGE SCALE GENOMIC DNA]</scope>
    <source>
        <strain evidence="2 3">Michigan</strain>
    </source>
</reference>
<dbReference type="RefSeq" id="WP_024071622.1">
    <property type="nucleotide sequence ID" value="NC_023062.1"/>
</dbReference>
<evidence type="ECO:0000313" key="2">
    <source>
        <dbReference type="EMBL" id="AHC40593.1"/>
    </source>
</evidence>
<evidence type="ECO:0008006" key="4">
    <source>
        <dbReference type="Google" id="ProtNLM"/>
    </source>
</evidence>
<keyword evidence="1" id="KW-0472">Membrane</keyword>